<dbReference type="Proteomes" id="UP000199111">
    <property type="component" value="Unassembled WGS sequence"/>
</dbReference>
<feature type="transmembrane region" description="Helical" evidence="2">
    <location>
        <begin position="226"/>
        <end position="245"/>
    </location>
</feature>
<feature type="transmembrane region" description="Helical" evidence="2">
    <location>
        <begin position="186"/>
        <end position="205"/>
    </location>
</feature>
<feature type="transmembrane region" description="Helical" evidence="2">
    <location>
        <begin position="339"/>
        <end position="362"/>
    </location>
</feature>
<keyword evidence="2" id="KW-1133">Transmembrane helix</keyword>
<feature type="transmembrane region" description="Helical" evidence="2">
    <location>
        <begin position="368"/>
        <end position="389"/>
    </location>
</feature>
<feature type="transmembrane region" description="Helical" evidence="2">
    <location>
        <begin position="313"/>
        <end position="332"/>
    </location>
</feature>
<protein>
    <recommendedName>
        <fullName evidence="5">Major Facilitator Superfamily protein</fullName>
    </recommendedName>
</protein>
<feature type="transmembrane region" description="Helical" evidence="2">
    <location>
        <begin position="153"/>
        <end position="174"/>
    </location>
</feature>
<name>A0A1I3Y3P3_9ACTN</name>
<feature type="transmembrane region" description="Helical" evidence="2">
    <location>
        <begin position="396"/>
        <end position="420"/>
    </location>
</feature>
<evidence type="ECO:0000313" key="4">
    <source>
        <dbReference type="Proteomes" id="UP000199111"/>
    </source>
</evidence>
<evidence type="ECO:0008006" key="5">
    <source>
        <dbReference type="Google" id="ProtNLM"/>
    </source>
</evidence>
<feature type="compositionally biased region" description="Pro residues" evidence="1">
    <location>
        <begin position="563"/>
        <end position="572"/>
    </location>
</feature>
<feature type="transmembrane region" description="Helical" evidence="2">
    <location>
        <begin position="31"/>
        <end position="59"/>
    </location>
</feature>
<feature type="transmembrane region" description="Helical" evidence="2">
    <location>
        <begin position="97"/>
        <end position="115"/>
    </location>
</feature>
<feature type="transmembrane region" description="Helical" evidence="2">
    <location>
        <begin position="251"/>
        <end position="269"/>
    </location>
</feature>
<dbReference type="AlphaFoldDB" id="A0A1I3Y3P3"/>
<accession>A0A1I3Y3P3</accession>
<feature type="transmembrane region" description="Helical" evidence="2">
    <location>
        <begin position="281"/>
        <end position="301"/>
    </location>
</feature>
<reference evidence="4" key="1">
    <citation type="submission" date="2016-10" db="EMBL/GenBank/DDBJ databases">
        <authorList>
            <person name="Varghese N."/>
            <person name="Submissions S."/>
        </authorList>
    </citation>
    <scope>NUCLEOTIDE SEQUENCE [LARGE SCALE GENOMIC DNA]</scope>
    <source>
        <strain evidence="4">CGMCC 4.2126</strain>
    </source>
</reference>
<feature type="region of interest" description="Disordered" evidence="1">
    <location>
        <begin position="468"/>
        <end position="582"/>
    </location>
</feature>
<keyword evidence="4" id="KW-1185">Reference proteome</keyword>
<dbReference type="RefSeq" id="WP_143121083.1">
    <property type="nucleotide sequence ID" value="NZ_FOQY01000021.1"/>
</dbReference>
<evidence type="ECO:0000256" key="1">
    <source>
        <dbReference type="SAM" id="MobiDB-lite"/>
    </source>
</evidence>
<gene>
    <name evidence="3" type="ORF">SAMN05216275_1214</name>
</gene>
<dbReference type="EMBL" id="FOQY01000021">
    <property type="protein sequence ID" value="SFK26392.1"/>
    <property type="molecule type" value="Genomic_DNA"/>
</dbReference>
<proteinExistence type="predicted"/>
<feature type="transmembrane region" description="Helical" evidence="2">
    <location>
        <begin position="71"/>
        <end position="90"/>
    </location>
</feature>
<sequence length="582" mass="57635">MAVPPTQPTRAVTAGPKGVARPLGVSAVLDVVLGLLVAVVLPLAIVAIPNTISVVAALLPPEISQIAMVRAHGLALPAMVLTVPLAAVAVRRLRAAPLLVAGLTLLAVADAAGGYADSTVLVGVLRVLHGIGAGLLVPATLAAVGERSPFLRAVWGGMLAVSLLTAQALALWPLDEVRSWRVTLQPYPMLTGVALALAAVYLVLWMKRGEGAPAGGGTDAAERGRLPVAVVPAAGIAALALGSTFDWPPDLLVGAALLSILVLFGLASLRTLGGVGGRVPAYTMLAVGVVVLPTAAQVTYVELGGLGGPGLSGLWPAFVIAGVAGVVAAALVSRLGDGAVSLAGAGGLVLVVAGLCAVRLLLPSPGGPAPIIPLALLGVGAAVALTSALRSSGPGAVLFALSLFFPAVLSGFLLGSGVQFMSLKDAATSQALVDGFVGALHLWALIAGGLVVVVIVLCSVLARRSPAPASATADTGAADSLPPGGRSPAEGLPAGRVTGPVMVPEPAPELEPLAGPRSPWPAPAVRAEPEARGEGDRPGRDGSDPGAEPRPEPRPDKTGTLPVVPPPTPSPEDAPGDGPART</sequence>
<evidence type="ECO:0000256" key="2">
    <source>
        <dbReference type="SAM" id="Phobius"/>
    </source>
</evidence>
<keyword evidence="2" id="KW-0812">Transmembrane</keyword>
<feature type="transmembrane region" description="Helical" evidence="2">
    <location>
        <begin position="440"/>
        <end position="462"/>
    </location>
</feature>
<evidence type="ECO:0000313" key="3">
    <source>
        <dbReference type="EMBL" id="SFK26392.1"/>
    </source>
</evidence>
<dbReference type="GeneID" id="96300987"/>
<feature type="compositionally biased region" description="Low complexity" evidence="1">
    <location>
        <begin position="468"/>
        <end position="479"/>
    </location>
</feature>
<organism evidence="3 4">
    <name type="scientific">Streptosporangium canum</name>
    <dbReference type="NCBI Taxonomy" id="324952"/>
    <lineage>
        <taxon>Bacteria</taxon>
        <taxon>Bacillati</taxon>
        <taxon>Actinomycetota</taxon>
        <taxon>Actinomycetes</taxon>
        <taxon>Streptosporangiales</taxon>
        <taxon>Streptosporangiaceae</taxon>
        <taxon>Streptosporangium</taxon>
    </lineage>
</organism>
<feature type="transmembrane region" description="Helical" evidence="2">
    <location>
        <begin position="121"/>
        <end position="141"/>
    </location>
</feature>
<keyword evidence="2" id="KW-0472">Membrane</keyword>
<feature type="compositionally biased region" description="Basic and acidic residues" evidence="1">
    <location>
        <begin position="527"/>
        <end position="557"/>
    </location>
</feature>